<keyword evidence="2" id="KW-1185">Reference proteome</keyword>
<proteinExistence type="predicted"/>
<dbReference type="HOGENOM" id="CLU_2723208_0_0_1"/>
<reference evidence="1 2" key="1">
    <citation type="submission" date="2014-04" db="EMBL/GenBank/DDBJ databases">
        <authorList>
            <consortium name="DOE Joint Genome Institute"/>
            <person name="Kuo A."/>
            <person name="Kohler A."/>
            <person name="Costa M.D."/>
            <person name="Nagy L.G."/>
            <person name="Floudas D."/>
            <person name="Copeland A."/>
            <person name="Barry K.W."/>
            <person name="Cichocki N."/>
            <person name="Veneault-Fourrey C."/>
            <person name="LaButti K."/>
            <person name="Lindquist E.A."/>
            <person name="Lipzen A."/>
            <person name="Lundell T."/>
            <person name="Morin E."/>
            <person name="Murat C."/>
            <person name="Sun H."/>
            <person name="Tunlid A."/>
            <person name="Henrissat B."/>
            <person name="Grigoriev I.V."/>
            <person name="Hibbett D.S."/>
            <person name="Martin F."/>
            <person name="Nordberg H.P."/>
            <person name="Cantor M.N."/>
            <person name="Hua S.X."/>
        </authorList>
    </citation>
    <scope>NUCLEOTIDE SEQUENCE [LARGE SCALE GENOMIC DNA]</scope>
    <source>
        <strain evidence="1 2">Marx 270</strain>
    </source>
</reference>
<reference evidence="2" key="2">
    <citation type="submission" date="2015-01" db="EMBL/GenBank/DDBJ databases">
        <title>Evolutionary Origins and Diversification of the Mycorrhizal Mutualists.</title>
        <authorList>
            <consortium name="DOE Joint Genome Institute"/>
            <consortium name="Mycorrhizal Genomics Consortium"/>
            <person name="Kohler A."/>
            <person name="Kuo A."/>
            <person name="Nagy L.G."/>
            <person name="Floudas D."/>
            <person name="Copeland A."/>
            <person name="Barry K.W."/>
            <person name="Cichocki N."/>
            <person name="Veneault-Fourrey C."/>
            <person name="LaButti K."/>
            <person name="Lindquist E.A."/>
            <person name="Lipzen A."/>
            <person name="Lundell T."/>
            <person name="Morin E."/>
            <person name="Murat C."/>
            <person name="Riley R."/>
            <person name="Ohm R."/>
            <person name="Sun H."/>
            <person name="Tunlid A."/>
            <person name="Henrissat B."/>
            <person name="Grigoriev I.V."/>
            <person name="Hibbett D.S."/>
            <person name="Martin F."/>
        </authorList>
    </citation>
    <scope>NUCLEOTIDE SEQUENCE [LARGE SCALE GENOMIC DNA]</scope>
    <source>
        <strain evidence="2">Marx 270</strain>
    </source>
</reference>
<sequence>MRHPGLGVILTTTKLLARCPGSYFRGQMMFEAITPVALSAHCYCTQCRKLAVCPLVHTMLFADTDFQWTTTG</sequence>
<gene>
    <name evidence="1" type="ORF">M404DRAFT_120872</name>
</gene>
<accession>A0A0C3PXE6</accession>
<dbReference type="EMBL" id="KN831945">
    <property type="protein sequence ID" value="KIO14111.1"/>
    <property type="molecule type" value="Genomic_DNA"/>
</dbReference>
<dbReference type="Proteomes" id="UP000054217">
    <property type="component" value="Unassembled WGS sequence"/>
</dbReference>
<evidence type="ECO:0000313" key="1">
    <source>
        <dbReference type="EMBL" id="KIO14111.1"/>
    </source>
</evidence>
<protein>
    <recommendedName>
        <fullName evidence="3">CENP-V/GFA domain-containing protein</fullName>
    </recommendedName>
</protein>
<organism evidence="1 2">
    <name type="scientific">Pisolithus tinctorius Marx 270</name>
    <dbReference type="NCBI Taxonomy" id="870435"/>
    <lineage>
        <taxon>Eukaryota</taxon>
        <taxon>Fungi</taxon>
        <taxon>Dikarya</taxon>
        <taxon>Basidiomycota</taxon>
        <taxon>Agaricomycotina</taxon>
        <taxon>Agaricomycetes</taxon>
        <taxon>Agaricomycetidae</taxon>
        <taxon>Boletales</taxon>
        <taxon>Sclerodermatineae</taxon>
        <taxon>Pisolithaceae</taxon>
        <taxon>Pisolithus</taxon>
    </lineage>
</organism>
<name>A0A0C3PXE6_PISTI</name>
<dbReference type="Gene3D" id="3.90.1590.10">
    <property type="entry name" value="glutathione-dependent formaldehyde- activating enzyme (gfa)"/>
    <property type="match status" value="1"/>
</dbReference>
<dbReference type="AlphaFoldDB" id="A0A0C3PXE6"/>
<evidence type="ECO:0000313" key="2">
    <source>
        <dbReference type="Proteomes" id="UP000054217"/>
    </source>
</evidence>
<dbReference type="InParanoid" id="A0A0C3PXE6"/>
<evidence type="ECO:0008006" key="3">
    <source>
        <dbReference type="Google" id="ProtNLM"/>
    </source>
</evidence>